<comment type="caution">
    <text evidence="2">The sequence shown here is derived from an EMBL/GenBank/DDBJ whole genome shotgun (WGS) entry which is preliminary data.</text>
</comment>
<sequence length="72" mass="8083">MSLLKEEDYGWTFGNQFSQLGGDPGFSISMTQSTWSLSETQLTMMSSKHKDKFMIRSLLLFALPCLVMIPGS</sequence>
<dbReference type="AlphaFoldDB" id="A0A3M0JIT8"/>
<keyword evidence="1" id="KW-1133">Transmembrane helix</keyword>
<evidence type="ECO:0000313" key="2">
    <source>
        <dbReference type="EMBL" id="RMC00241.1"/>
    </source>
</evidence>
<dbReference type="Proteomes" id="UP000269221">
    <property type="component" value="Unassembled WGS sequence"/>
</dbReference>
<gene>
    <name evidence="2" type="ORF">DUI87_22846</name>
</gene>
<protein>
    <submittedName>
        <fullName evidence="2">Uncharacterized protein</fullName>
    </submittedName>
</protein>
<keyword evidence="1" id="KW-0472">Membrane</keyword>
<evidence type="ECO:0000313" key="3">
    <source>
        <dbReference type="Proteomes" id="UP000269221"/>
    </source>
</evidence>
<dbReference type="EMBL" id="QRBI01000144">
    <property type="protein sequence ID" value="RMC00241.1"/>
    <property type="molecule type" value="Genomic_DNA"/>
</dbReference>
<keyword evidence="1" id="KW-0812">Transmembrane</keyword>
<name>A0A3M0JIT8_HIRRU</name>
<accession>A0A3M0JIT8</accession>
<reference evidence="2 3" key="1">
    <citation type="submission" date="2018-07" db="EMBL/GenBank/DDBJ databases">
        <title>A high quality draft genome assembly of the barn swallow (H. rustica rustica).</title>
        <authorList>
            <person name="Formenti G."/>
            <person name="Chiara M."/>
            <person name="Poveda L."/>
            <person name="Francoijs K.-J."/>
            <person name="Bonisoli-Alquati A."/>
            <person name="Canova L."/>
            <person name="Gianfranceschi L."/>
            <person name="Horner D.S."/>
            <person name="Saino N."/>
        </authorList>
    </citation>
    <scope>NUCLEOTIDE SEQUENCE [LARGE SCALE GENOMIC DNA]</scope>
    <source>
        <strain evidence="2">Chelidonia</strain>
        <tissue evidence="2">Blood</tissue>
    </source>
</reference>
<keyword evidence="3" id="KW-1185">Reference proteome</keyword>
<organism evidence="2 3">
    <name type="scientific">Hirundo rustica rustica</name>
    <dbReference type="NCBI Taxonomy" id="333673"/>
    <lineage>
        <taxon>Eukaryota</taxon>
        <taxon>Metazoa</taxon>
        <taxon>Chordata</taxon>
        <taxon>Craniata</taxon>
        <taxon>Vertebrata</taxon>
        <taxon>Euteleostomi</taxon>
        <taxon>Archelosauria</taxon>
        <taxon>Archosauria</taxon>
        <taxon>Dinosauria</taxon>
        <taxon>Saurischia</taxon>
        <taxon>Theropoda</taxon>
        <taxon>Coelurosauria</taxon>
        <taxon>Aves</taxon>
        <taxon>Neognathae</taxon>
        <taxon>Neoaves</taxon>
        <taxon>Telluraves</taxon>
        <taxon>Australaves</taxon>
        <taxon>Passeriformes</taxon>
        <taxon>Sylvioidea</taxon>
        <taxon>Hirundinidae</taxon>
        <taxon>Hirundo</taxon>
    </lineage>
</organism>
<feature type="transmembrane region" description="Helical" evidence="1">
    <location>
        <begin position="53"/>
        <end position="71"/>
    </location>
</feature>
<proteinExistence type="predicted"/>
<evidence type="ECO:0000256" key="1">
    <source>
        <dbReference type="SAM" id="Phobius"/>
    </source>
</evidence>